<reference evidence="1 2" key="1">
    <citation type="submission" date="2017-08" db="EMBL/GenBank/DDBJ databases">
        <title>Substantial Increase in Enzyme Production by Combined Drug-Resistance Mutations in Paenibacillus agaridevorans.</title>
        <authorList>
            <person name="Tanaka Y."/>
            <person name="Funane K."/>
            <person name="Hosaka T."/>
            <person name="Shiwa Y."/>
            <person name="Fujita N."/>
            <person name="Miyazaki T."/>
            <person name="Yoshikawa H."/>
            <person name="Murakami K."/>
            <person name="Kasahara K."/>
            <person name="Inaoka T."/>
            <person name="Hiraga Y."/>
            <person name="Ochi K."/>
        </authorList>
    </citation>
    <scope>NUCLEOTIDE SEQUENCE [LARGE SCALE GENOMIC DNA]</scope>
    <source>
        <strain evidence="1 2">T-3040</strain>
    </source>
</reference>
<protein>
    <recommendedName>
        <fullName evidence="3">Cellobiose phosphorylase</fullName>
    </recommendedName>
</protein>
<dbReference type="GO" id="GO:0005975">
    <property type="term" value="P:carbohydrate metabolic process"/>
    <property type="evidence" value="ECO:0007669"/>
    <property type="project" value="InterPro"/>
</dbReference>
<gene>
    <name evidence="1" type="ORF">PAT3040_03585</name>
</gene>
<accession>A0A2R5EVA0</accession>
<name>A0A2R5EVA0_9BACL</name>
<sequence>MVSRIALLLKNGIAEGSLSVKNGHLEQGSLSYGNGDYDKNRHVFKSDDPARIELEISQTCNREGAYATVVYVRADQHAFSFFLRDVSADFPIYVREYGAIVTTAECQETYEQLVETIEGKRRRTDLQRIEGEAEESYEAAAQATRAMISPVWLGLSRDVRIFEAHFRGIGNTDNERMWDSVRPRMGAHGVSRSESDSTPVHYNYLLGRGLGCEYRISRRLEEGIFPIVHAVIEDGEVEYANTAFASLESSSLLTLKGTHYLVADQTSASYMFTPEQRAQYEELPEEWRHPREETVYYSRTIATNKAEVPRYAWFKSPMPAGCVAEFDGSTGFGQYAAGKVFAVSKLDGQPLWQEEIAVLLKPGQSVVFEFYIPHHPIVQERATRLREQHFEARHLECLSFWKSKLSSAAEIRLPEPRIQEMMQAGFMHLDLVSYGLEPDGTLLPAVGVYPGIGSESSPIIQYMDSIGAAQNAERSLQFFLDKQHESGLIQNYDGYMLETGAVLWSIGEHYRYTRDEEWLRRIKPKLLKSYTFIMQWRERNLREDLRGGGYGMLEGKTADPEDHFRSYMLNGYAYLGLKRLAETLAFSDSELSLQMAREARALRADIRRSLRETMARSPVVPLGDGSWAPSCAPWAEYSGPLSLYADGGKWGTHGSMVARDSMLGPLYLVFQEVLEPVEPEAAFLLHVHSELMCIRNVALSQPYYSIHPWVHLKRGEVKPFLKAFYNGLAGLADRDIYTFWEHYWHASPHKTHEEGWFLMQCRWMLYMEEGETLKLLRGVPRVWLEQGKQISLGHAVSYFGPISMRIESDTDNGRIIAEVQFHDDLRRAEKVEIRLPHPQGKRAIRTSQGDYHEETETVVLTVNASGTIQVILDFE</sequence>
<dbReference type="Proteomes" id="UP000245202">
    <property type="component" value="Unassembled WGS sequence"/>
</dbReference>
<evidence type="ECO:0008006" key="3">
    <source>
        <dbReference type="Google" id="ProtNLM"/>
    </source>
</evidence>
<dbReference type="InterPro" id="IPR008928">
    <property type="entry name" value="6-hairpin_glycosidase_sf"/>
</dbReference>
<evidence type="ECO:0000313" key="2">
    <source>
        <dbReference type="Proteomes" id="UP000245202"/>
    </source>
</evidence>
<proteinExistence type="predicted"/>
<dbReference type="Gene3D" id="1.50.10.10">
    <property type="match status" value="1"/>
</dbReference>
<dbReference type="RefSeq" id="WP_108993805.1">
    <property type="nucleotide sequence ID" value="NZ_BDQX01000182.1"/>
</dbReference>
<organism evidence="1 2">
    <name type="scientific">Paenibacillus agaridevorans</name>
    <dbReference type="NCBI Taxonomy" id="171404"/>
    <lineage>
        <taxon>Bacteria</taxon>
        <taxon>Bacillati</taxon>
        <taxon>Bacillota</taxon>
        <taxon>Bacilli</taxon>
        <taxon>Bacillales</taxon>
        <taxon>Paenibacillaceae</taxon>
        <taxon>Paenibacillus</taxon>
    </lineage>
</organism>
<dbReference type="EMBL" id="BDQX01000182">
    <property type="protein sequence ID" value="GBG08968.1"/>
    <property type="molecule type" value="Genomic_DNA"/>
</dbReference>
<dbReference type="InterPro" id="IPR012341">
    <property type="entry name" value="6hp_glycosidase-like_sf"/>
</dbReference>
<dbReference type="SUPFAM" id="SSF48208">
    <property type="entry name" value="Six-hairpin glycosidases"/>
    <property type="match status" value="1"/>
</dbReference>
<evidence type="ECO:0000313" key="1">
    <source>
        <dbReference type="EMBL" id="GBG08968.1"/>
    </source>
</evidence>
<keyword evidence="2" id="KW-1185">Reference proteome</keyword>
<comment type="caution">
    <text evidence="1">The sequence shown here is derived from an EMBL/GenBank/DDBJ whole genome shotgun (WGS) entry which is preliminary data.</text>
</comment>
<dbReference type="AlphaFoldDB" id="A0A2R5EVA0"/>